<keyword evidence="2" id="KW-1133">Transmembrane helix</keyword>
<evidence type="ECO:0000313" key="3">
    <source>
        <dbReference type="EMBL" id="KAB2579518.1"/>
    </source>
</evidence>
<evidence type="ECO:0008006" key="5">
    <source>
        <dbReference type="Google" id="ProtNLM"/>
    </source>
</evidence>
<keyword evidence="4" id="KW-1185">Reference proteome</keyword>
<organism evidence="3 4">
    <name type="scientific">Lasiodiplodia theobromae</name>
    <dbReference type="NCBI Taxonomy" id="45133"/>
    <lineage>
        <taxon>Eukaryota</taxon>
        <taxon>Fungi</taxon>
        <taxon>Dikarya</taxon>
        <taxon>Ascomycota</taxon>
        <taxon>Pezizomycotina</taxon>
        <taxon>Dothideomycetes</taxon>
        <taxon>Dothideomycetes incertae sedis</taxon>
        <taxon>Botryosphaeriales</taxon>
        <taxon>Botryosphaeriaceae</taxon>
        <taxon>Lasiodiplodia</taxon>
    </lineage>
</organism>
<dbReference type="InterPro" id="IPR010323">
    <property type="entry name" value="DUF924"/>
</dbReference>
<comment type="caution">
    <text evidence="3">The sequence shown here is derived from an EMBL/GenBank/DDBJ whole genome shotgun (WGS) entry which is preliminary data.</text>
</comment>
<gene>
    <name evidence="3" type="ORF">DBV05_g1952</name>
</gene>
<dbReference type="AlphaFoldDB" id="A0A5N5DNK8"/>
<dbReference type="EMBL" id="VCHE01000007">
    <property type="protein sequence ID" value="KAB2579518.1"/>
    <property type="molecule type" value="Genomic_DNA"/>
</dbReference>
<sequence>MDVKEQGTTGSQRQGNKRTSRQAKREIRQKAKNIQAVVAIAFALIVVILAAMSSPAVFTLNKRLFNQTTYSRIHQLWFGDLPHSATVAPAEIAKKWFGGGSPADKAAFDHTCTTAFRDALVSVGPKAYPLPPLDAAGNSSYAAELAHAPTISAPFAAALADAAKGGEGGSSSDIRAGEEAAADAALSLVLLLDQLSRNIFRTDQKLIYSHYDRLSRSLVRHILSSSPRADLHPKFRAKPVFRQWFYMPLMHSEFLEDHRSYETLAGEMLAEMKARGDKEAEEYVKQSLDFEIKHKNIIEKFGRYPHRNEVMGRTMTKEESKWLEAGGETFGTGK</sequence>
<feature type="transmembrane region" description="Helical" evidence="2">
    <location>
        <begin position="34"/>
        <end position="58"/>
    </location>
</feature>
<evidence type="ECO:0000256" key="1">
    <source>
        <dbReference type="SAM" id="MobiDB-lite"/>
    </source>
</evidence>
<reference evidence="3 4" key="1">
    <citation type="journal article" date="2019" name="Sci. Rep.">
        <title>A multi-omics analysis of the grapevine pathogen Lasiodiplodia theobromae reveals that temperature affects the expression of virulence- and pathogenicity-related genes.</title>
        <authorList>
            <person name="Felix C."/>
            <person name="Meneses R."/>
            <person name="Goncalves M.F.M."/>
            <person name="Tilleman L."/>
            <person name="Duarte A.S."/>
            <person name="Jorrin-Novo J.V."/>
            <person name="Van de Peer Y."/>
            <person name="Deforce D."/>
            <person name="Van Nieuwerburgh F."/>
            <person name="Esteves A.C."/>
            <person name="Alves A."/>
        </authorList>
    </citation>
    <scope>NUCLEOTIDE SEQUENCE [LARGE SCALE GENOMIC DNA]</scope>
    <source>
        <strain evidence="3 4">LA-SOL3</strain>
    </source>
</reference>
<keyword evidence="2" id="KW-0812">Transmembrane</keyword>
<dbReference type="InterPro" id="IPR011990">
    <property type="entry name" value="TPR-like_helical_dom_sf"/>
</dbReference>
<feature type="region of interest" description="Disordered" evidence="1">
    <location>
        <begin position="1"/>
        <end position="26"/>
    </location>
</feature>
<dbReference type="OrthoDB" id="414698at2759"/>
<feature type="compositionally biased region" description="Polar residues" evidence="1">
    <location>
        <begin position="1"/>
        <end position="14"/>
    </location>
</feature>
<name>A0A5N5DNK8_9PEZI</name>
<protein>
    <recommendedName>
        <fullName evidence="5">Transmembrane protein</fullName>
    </recommendedName>
</protein>
<accession>A0A5N5DNK8</accession>
<dbReference type="Gene3D" id="1.20.58.320">
    <property type="entry name" value="TPR-like"/>
    <property type="match status" value="1"/>
</dbReference>
<proteinExistence type="predicted"/>
<dbReference type="Pfam" id="PF06041">
    <property type="entry name" value="DUF924"/>
    <property type="match status" value="1"/>
</dbReference>
<dbReference type="Gene3D" id="1.25.40.10">
    <property type="entry name" value="Tetratricopeptide repeat domain"/>
    <property type="match status" value="1"/>
</dbReference>
<keyword evidence="2" id="KW-0472">Membrane</keyword>
<evidence type="ECO:0000313" key="4">
    <source>
        <dbReference type="Proteomes" id="UP000325902"/>
    </source>
</evidence>
<dbReference type="Proteomes" id="UP000325902">
    <property type="component" value="Unassembled WGS sequence"/>
</dbReference>
<dbReference type="SUPFAM" id="SSF48452">
    <property type="entry name" value="TPR-like"/>
    <property type="match status" value="1"/>
</dbReference>
<evidence type="ECO:0000256" key="2">
    <source>
        <dbReference type="SAM" id="Phobius"/>
    </source>
</evidence>